<organism evidence="2 3">
    <name type="scientific">Haloferax chudinovii</name>
    <dbReference type="NCBI Taxonomy" id="1109010"/>
    <lineage>
        <taxon>Archaea</taxon>
        <taxon>Methanobacteriati</taxon>
        <taxon>Methanobacteriota</taxon>
        <taxon>Stenosarchaea group</taxon>
        <taxon>Halobacteria</taxon>
        <taxon>Halobacteriales</taxon>
        <taxon>Haloferacaceae</taxon>
        <taxon>Haloferax</taxon>
    </lineage>
</organism>
<dbReference type="InterPro" id="IPR050190">
    <property type="entry name" value="UPF0213_domain"/>
</dbReference>
<evidence type="ECO:0000313" key="2">
    <source>
        <dbReference type="EMBL" id="MFC7129903.1"/>
    </source>
</evidence>
<dbReference type="PANTHER" id="PTHR34477">
    <property type="entry name" value="UPF0213 PROTEIN YHBQ"/>
    <property type="match status" value="1"/>
</dbReference>
<name>A0ABD5XLD5_9EURY</name>
<dbReference type="AlphaFoldDB" id="A0ABD5XLD5"/>
<dbReference type="Gene3D" id="3.40.1440.10">
    <property type="entry name" value="GIY-YIG endonuclease"/>
    <property type="match status" value="1"/>
</dbReference>
<accession>A0ABD5XLD5</accession>
<protein>
    <submittedName>
        <fullName evidence="2">GIY-YIG nuclease family protein</fullName>
    </submittedName>
</protein>
<dbReference type="PROSITE" id="PS50164">
    <property type="entry name" value="GIY_YIG"/>
    <property type="match status" value="1"/>
</dbReference>
<sequence length="79" mass="9125">MHFVYVIECSDGSLYTGYTTDVERRVAEHDAGEGAKYTRGRTPVELVHVEAFDSKSAAMSREYEIKQLRRREKLRLVES</sequence>
<proteinExistence type="predicted"/>
<dbReference type="InterPro" id="IPR000305">
    <property type="entry name" value="GIY-YIG_endonuc"/>
</dbReference>
<dbReference type="Pfam" id="PF01541">
    <property type="entry name" value="GIY-YIG"/>
    <property type="match status" value="1"/>
</dbReference>
<dbReference type="SUPFAM" id="SSF82771">
    <property type="entry name" value="GIY-YIG endonuclease"/>
    <property type="match status" value="1"/>
</dbReference>
<gene>
    <name evidence="2" type="ORF">ACFQI8_10885</name>
</gene>
<dbReference type="InterPro" id="IPR035901">
    <property type="entry name" value="GIY-YIG_endonuc_sf"/>
</dbReference>
<reference evidence="2 3" key="1">
    <citation type="journal article" date="2019" name="Int. J. Syst. Evol. Microbiol.">
        <title>The Global Catalogue of Microorganisms (GCM) 10K type strain sequencing project: providing services to taxonomists for standard genome sequencing and annotation.</title>
        <authorList>
            <consortium name="The Broad Institute Genomics Platform"/>
            <consortium name="The Broad Institute Genome Sequencing Center for Infectious Disease"/>
            <person name="Wu L."/>
            <person name="Ma J."/>
        </authorList>
    </citation>
    <scope>NUCLEOTIDE SEQUENCE [LARGE SCALE GENOMIC DNA]</scope>
    <source>
        <strain evidence="2 3">DSM 26526</strain>
    </source>
</reference>
<dbReference type="CDD" id="cd10456">
    <property type="entry name" value="GIY-YIG_UPF0213"/>
    <property type="match status" value="1"/>
</dbReference>
<dbReference type="RefSeq" id="WP_390244671.1">
    <property type="nucleotide sequence ID" value="NZ_JBHTAB010000005.1"/>
</dbReference>
<evidence type="ECO:0000313" key="3">
    <source>
        <dbReference type="Proteomes" id="UP001596460"/>
    </source>
</evidence>
<dbReference type="PANTHER" id="PTHR34477:SF1">
    <property type="entry name" value="UPF0213 PROTEIN YHBQ"/>
    <property type="match status" value="1"/>
</dbReference>
<keyword evidence="3" id="KW-1185">Reference proteome</keyword>
<evidence type="ECO:0000259" key="1">
    <source>
        <dbReference type="PROSITE" id="PS50164"/>
    </source>
</evidence>
<feature type="domain" description="GIY-YIG" evidence="1">
    <location>
        <begin position="1"/>
        <end position="75"/>
    </location>
</feature>
<dbReference type="Proteomes" id="UP001596460">
    <property type="component" value="Unassembled WGS sequence"/>
</dbReference>
<comment type="caution">
    <text evidence="2">The sequence shown here is derived from an EMBL/GenBank/DDBJ whole genome shotgun (WGS) entry which is preliminary data.</text>
</comment>
<dbReference type="EMBL" id="JBHTAB010000005">
    <property type="protein sequence ID" value="MFC7129903.1"/>
    <property type="molecule type" value="Genomic_DNA"/>
</dbReference>